<sequence length="58" mass="6524">MAGLLLSGLSRRHDSALYLSDLDRRCLVSSAIATELHDGFFRIGQQMLMKTLQPQFDV</sequence>
<organism evidence="1 2">
    <name type="scientific">Zostera marina</name>
    <name type="common">Eelgrass</name>
    <dbReference type="NCBI Taxonomy" id="29655"/>
    <lineage>
        <taxon>Eukaryota</taxon>
        <taxon>Viridiplantae</taxon>
        <taxon>Streptophyta</taxon>
        <taxon>Embryophyta</taxon>
        <taxon>Tracheophyta</taxon>
        <taxon>Spermatophyta</taxon>
        <taxon>Magnoliopsida</taxon>
        <taxon>Liliopsida</taxon>
        <taxon>Zosteraceae</taxon>
        <taxon>Zostera</taxon>
    </lineage>
</organism>
<name>A0A0K9NH35_ZOSMR</name>
<evidence type="ECO:0000313" key="1">
    <source>
        <dbReference type="EMBL" id="KMZ56076.1"/>
    </source>
</evidence>
<dbReference type="EMBL" id="LFYR01002227">
    <property type="protein sequence ID" value="KMZ56076.1"/>
    <property type="molecule type" value="Genomic_DNA"/>
</dbReference>
<evidence type="ECO:0000313" key="2">
    <source>
        <dbReference type="Proteomes" id="UP000036987"/>
    </source>
</evidence>
<comment type="caution">
    <text evidence="1">The sequence shown here is derived from an EMBL/GenBank/DDBJ whole genome shotgun (WGS) entry which is preliminary data.</text>
</comment>
<accession>A0A0K9NH35</accession>
<reference evidence="2" key="1">
    <citation type="journal article" date="2016" name="Nature">
        <title>The genome of the seagrass Zostera marina reveals angiosperm adaptation to the sea.</title>
        <authorList>
            <person name="Olsen J.L."/>
            <person name="Rouze P."/>
            <person name="Verhelst B."/>
            <person name="Lin Y.-C."/>
            <person name="Bayer T."/>
            <person name="Collen J."/>
            <person name="Dattolo E."/>
            <person name="De Paoli E."/>
            <person name="Dittami S."/>
            <person name="Maumus F."/>
            <person name="Michel G."/>
            <person name="Kersting A."/>
            <person name="Lauritano C."/>
            <person name="Lohaus R."/>
            <person name="Toepel M."/>
            <person name="Tonon T."/>
            <person name="Vanneste K."/>
            <person name="Amirebrahimi M."/>
            <person name="Brakel J."/>
            <person name="Bostroem C."/>
            <person name="Chovatia M."/>
            <person name="Grimwood J."/>
            <person name="Jenkins J.W."/>
            <person name="Jueterbock A."/>
            <person name="Mraz A."/>
            <person name="Stam W.T."/>
            <person name="Tice H."/>
            <person name="Bornberg-Bauer E."/>
            <person name="Green P.J."/>
            <person name="Pearson G.A."/>
            <person name="Procaccini G."/>
            <person name="Duarte C.M."/>
            <person name="Schmutz J."/>
            <person name="Reusch T.B.H."/>
            <person name="Van de Peer Y."/>
        </authorList>
    </citation>
    <scope>NUCLEOTIDE SEQUENCE [LARGE SCALE GENOMIC DNA]</scope>
    <source>
        <strain evidence="2">cv. Finnish</strain>
    </source>
</reference>
<gene>
    <name evidence="1" type="ORF">ZOSMA_99G00060</name>
</gene>
<keyword evidence="2" id="KW-1185">Reference proteome</keyword>
<protein>
    <submittedName>
        <fullName evidence="1">Uncharacterized protein</fullName>
    </submittedName>
</protein>
<proteinExistence type="predicted"/>
<dbReference type="AlphaFoldDB" id="A0A0K9NH35"/>
<dbReference type="Proteomes" id="UP000036987">
    <property type="component" value="Unassembled WGS sequence"/>
</dbReference>